<accession>A0A454JKR1</accession>
<evidence type="ECO:0000313" key="3">
    <source>
        <dbReference type="Proteomes" id="UP000274139"/>
    </source>
</evidence>
<keyword evidence="3" id="KW-1185">Reference proteome</keyword>
<dbReference type="AlphaFoldDB" id="A0A454JKR1"/>
<keyword evidence="2" id="KW-0238">DNA-binding</keyword>
<feature type="region of interest" description="Disordered" evidence="1">
    <location>
        <begin position="40"/>
        <end position="66"/>
    </location>
</feature>
<dbReference type="InterPro" id="IPR019294">
    <property type="entry name" value="Translation_reg_Com"/>
</dbReference>
<evidence type="ECO:0000256" key="1">
    <source>
        <dbReference type="SAM" id="MobiDB-lite"/>
    </source>
</evidence>
<dbReference type="Proteomes" id="UP000274139">
    <property type="component" value="Unassembled WGS sequence"/>
</dbReference>
<dbReference type="RefSeq" id="WP_103523910.1">
    <property type="nucleotide sequence ID" value="NZ_JAIZDC010000001.1"/>
</dbReference>
<organism evidence="2 3">
    <name type="scientific">Aquitalea palustris</name>
    <dbReference type="NCBI Taxonomy" id="2480983"/>
    <lineage>
        <taxon>Bacteria</taxon>
        <taxon>Pseudomonadati</taxon>
        <taxon>Pseudomonadota</taxon>
        <taxon>Betaproteobacteria</taxon>
        <taxon>Neisseriales</taxon>
        <taxon>Chromobacteriaceae</taxon>
        <taxon>Aquitalea</taxon>
    </lineage>
</organism>
<gene>
    <name evidence="2" type="ORF">EAY64_06180</name>
</gene>
<dbReference type="Pfam" id="PF10122">
    <property type="entry name" value="Zn_ribbon_Com"/>
    <property type="match status" value="1"/>
</dbReference>
<comment type="caution">
    <text evidence="2">The sequence shown here is derived from an EMBL/GenBank/DDBJ whole genome shotgun (WGS) entry which is preliminary data.</text>
</comment>
<protein>
    <submittedName>
        <fullName evidence="2">Com family DNA-binding transcriptional regulator</fullName>
    </submittedName>
</protein>
<sequence>MSLPEIRCGHCGRKLAEGHVLVLSIKCPRCRVLNHYQATSHSPAHQGVPDRTPTDAQPTHHSLVGR</sequence>
<name>A0A454JKR1_9NEIS</name>
<dbReference type="OrthoDB" id="5460091at2"/>
<dbReference type="EMBL" id="RFAR01000021">
    <property type="protein sequence ID" value="RMC99892.1"/>
    <property type="molecule type" value="Genomic_DNA"/>
</dbReference>
<proteinExistence type="predicted"/>
<evidence type="ECO:0000313" key="2">
    <source>
        <dbReference type="EMBL" id="RMC99892.1"/>
    </source>
</evidence>
<dbReference type="GO" id="GO:0003677">
    <property type="term" value="F:DNA binding"/>
    <property type="evidence" value="ECO:0007669"/>
    <property type="project" value="UniProtKB-KW"/>
</dbReference>
<reference evidence="2 3" key="1">
    <citation type="submission" date="2018-10" db="EMBL/GenBank/DDBJ databases">
        <title>Draft genome sequence of Aquitalea MWU14-2217 isolated from a wild cranberry bog in Provincetown, Massachusetts.</title>
        <authorList>
            <person name="Ebadzadsahrai G."/>
            <person name="Soby S."/>
        </authorList>
    </citation>
    <scope>NUCLEOTIDE SEQUENCE [LARGE SCALE GENOMIC DNA]</scope>
    <source>
        <strain evidence="2 3">MWU14-2217</strain>
    </source>
</reference>